<feature type="transmembrane region" description="Helical" evidence="1">
    <location>
        <begin position="68"/>
        <end position="89"/>
    </location>
</feature>
<dbReference type="RefSeq" id="WP_137447624.1">
    <property type="nucleotide sequence ID" value="NZ_SZZH01000001.1"/>
</dbReference>
<sequence>MSLDENEQRQLDRIERQLRREDPTFAFTLDGGPDQKRRRQWRQLAGRLVGIGLVAMLIGLMAQDGLLSFGAIVLAYGSLSVAVGGVMMLRHRTHPSERSSAPDEGS</sequence>
<comment type="caution">
    <text evidence="2">The sequence shown here is derived from an EMBL/GenBank/DDBJ whole genome shotgun (WGS) entry which is preliminary data.</text>
</comment>
<accession>A0A4U6QJ71</accession>
<dbReference type="Proteomes" id="UP000306985">
    <property type="component" value="Unassembled WGS sequence"/>
</dbReference>
<organism evidence="2 3">
    <name type="scientific">Nakamurella flava</name>
    <dbReference type="NCBI Taxonomy" id="2576308"/>
    <lineage>
        <taxon>Bacteria</taxon>
        <taxon>Bacillati</taxon>
        <taxon>Actinomycetota</taxon>
        <taxon>Actinomycetes</taxon>
        <taxon>Nakamurellales</taxon>
        <taxon>Nakamurellaceae</taxon>
        <taxon>Nakamurella</taxon>
    </lineage>
</organism>
<evidence type="ECO:0000313" key="2">
    <source>
        <dbReference type="EMBL" id="TKV60321.1"/>
    </source>
</evidence>
<gene>
    <name evidence="2" type="ORF">FDO65_00945</name>
</gene>
<keyword evidence="1" id="KW-0472">Membrane</keyword>
<dbReference type="EMBL" id="SZZH01000001">
    <property type="protein sequence ID" value="TKV60321.1"/>
    <property type="molecule type" value="Genomic_DNA"/>
</dbReference>
<feature type="transmembrane region" description="Helical" evidence="1">
    <location>
        <begin position="44"/>
        <end position="62"/>
    </location>
</feature>
<protein>
    <submittedName>
        <fullName evidence="2">DUF3040 domain-containing protein</fullName>
    </submittedName>
</protein>
<dbReference type="Pfam" id="PF11239">
    <property type="entry name" value="DUF3040"/>
    <property type="match status" value="1"/>
</dbReference>
<keyword evidence="3" id="KW-1185">Reference proteome</keyword>
<name>A0A4U6QJ71_9ACTN</name>
<proteinExistence type="predicted"/>
<keyword evidence="1" id="KW-1133">Transmembrane helix</keyword>
<dbReference type="AlphaFoldDB" id="A0A4U6QJ71"/>
<dbReference type="OrthoDB" id="5244024at2"/>
<reference evidence="2 3" key="1">
    <citation type="submission" date="2019-05" db="EMBL/GenBank/DDBJ databases">
        <title>Nakamurella sp. N5BH11, whole genome shotgun sequence.</title>
        <authorList>
            <person name="Tuo L."/>
        </authorList>
    </citation>
    <scope>NUCLEOTIDE SEQUENCE [LARGE SCALE GENOMIC DNA]</scope>
    <source>
        <strain evidence="2 3">N5BH11</strain>
    </source>
</reference>
<dbReference type="InterPro" id="IPR021401">
    <property type="entry name" value="DUF3040"/>
</dbReference>
<evidence type="ECO:0000256" key="1">
    <source>
        <dbReference type="SAM" id="Phobius"/>
    </source>
</evidence>
<evidence type="ECO:0000313" key="3">
    <source>
        <dbReference type="Proteomes" id="UP000306985"/>
    </source>
</evidence>
<keyword evidence="1" id="KW-0812">Transmembrane</keyword>